<dbReference type="EMBL" id="OZ035834">
    <property type="protein sequence ID" value="CAL1575883.1"/>
    <property type="molecule type" value="Genomic_DNA"/>
</dbReference>
<feature type="region of interest" description="Disordered" evidence="1">
    <location>
        <begin position="1"/>
        <end position="49"/>
    </location>
</feature>
<dbReference type="Proteomes" id="UP001497482">
    <property type="component" value="Chromosome 12"/>
</dbReference>
<evidence type="ECO:0000313" key="3">
    <source>
        <dbReference type="Proteomes" id="UP001497482"/>
    </source>
</evidence>
<protein>
    <submittedName>
        <fullName evidence="2">Uncharacterized protein</fullName>
    </submittedName>
</protein>
<accession>A0AAV2JGJ1</accession>
<evidence type="ECO:0000256" key="1">
    <source>
        <dbReference type="SAM" id="MobiDB-lite"/>
    </source>
</evidence>
<sequence>MTTSEGVVASAEPSPVRLEPAKNTHLPGKTSPCPSPGKRAVYGDGDSKVTSNGIHDIEDRILRITGYYGYNPGYSSHRNYNNWVCYHSSFIRLLCDAFPTNA</sequence>
<organism evidence="2 3">
    <name type="scientific">Knipowitschia caucasica</name>
    <name type="common">Caucasian dwarf goby</name>
    <name type="synonym">Pomatoschistus caucasicus</name>
    <dbReference type="NCBI Taxonomy" id="637954"/>
    <lineage>
        <taxon>Eukaryota</taxon>
        <taxon>Metazoa</taxon>
        <taxon>Chordata</taxon>
        <taxon>Craniata</taxon>
        <taxon>Vertebrata</taxon>
        <taxon>Euteleostomi</taxon>
        <taxon>Actinopterygii</taxon>
        <taxon>Neopterygii</taxon>
        <taxon>Teleostei</taxon>
        <taxon>Neoteleostei</taxon>
        <taxon>Acanthomorphata</taxon>
        <taxon>Gobiaria</taxon>
        <taxon>Gobiiformes</taxon>
        <taxon>Gobioidei</taxon>
        <taxon>Gobiidae</taxon>
        <taxon>Gobiinae</taxon>
        <taxon>Knipowitschia</taxon>
    </lineage>
</organism>
<reference evidence="2 3" key="1">
    <citation type="submission" date="2024-04" db="EMBL/GenBank/DDBJ databases">
        <authorList>
            <person name="Waldvogel A.-M."/>
            <person name="Schoenle A."/>
        </authorList>
    </citation>
    <scope>NUCLEOTIDE SEQUENCE [LARGE SCALE GENOMIC DNA]</scope>
</reference>
<proteinExistence type="predicted"/>
<gene>
    <name evidence="2" type="ORF">KC01_LOCUS7360</name>
</gene>
<evidence type="ECO:0000313" key="2">
    <source>
        <dbReference type="EMBL" id="CAL1575883.1"/>
    </source>
</evidence>
<keyword evidence="3" id="KW-1185">Reference proteome</keyword>
<dbReference type="AlphaFoldDB" id="A0AAV2JGJ1"/>
<name>A0AAV2JGJ1_KNICA</name>